<evidence type="ECO:0000313" key="2">
    <source>
        <dbReference type="Proteomes" id="UP000295008"/>
    </source>
</evidence>
<reference evidence="1 2" key="1">
    <citation type="submission" date="2019-03" db="EMBL/GenBank/DDBJ databases">
        <title>Genomic Encyclopedia of Type Strains, Phase IV (KMG-IV): sequencing the most valuable type-strain genomes for metagenomic binning, comparative biology and taxonomic classification.</title>
        <authorList>
            <person name="Goeker M."/>
        </authorList>
    </citation>
    <scope>NUCLEOTIDE SEQUENCE [LARGE SCALE GENOMIC DNA]</scope>
    <source>
        <strain evidence="1 2">LX-B</strain>
    </source>
</reference>
<comment type="caution">
    <text evidence="1">The sequence shown here is derived from an EMBL/GenBank/DDBJ whole genome shotgun (WGS) entry which is preliminary data.</text>
</comment>
<proteinExistence type="predicted"/>
<sequence length="63" mass="6900">MMAIGRTFPSLGGRREPAQVIWAALRGLKNGSVTIVKQDNQIIQVNIYEVIPSEARCTPFSIG</sequence>
<dbReference type="RefSeq" id="WP_132015845.1">
    <property type="nucleotide sequence ID" value="NZ_SLUN01000027.1"/>
</dbReference>
<keyword evidence="2" id="KW-1185">Reference proteome</keyword>
<evidence type="ECO:0000313" key="1">
    <source>
        <dbReference type="EMBL" id="TCL62173.1"/>
    </source>
</evidence>
<dbReference type="InterPro" id="IPR018743">
    <property type="entry name" value="DUF2292"/>
</dbReference>
<dbReference type="EMBL" id="SLUN01000027">
    <property type="protein sequence ID" value="TCL62173.1"/>
    <property type="molecule type" value="Genomic_DNA"/>
</dbReference>
<protein>
    <submittedName>
        <fullName evidence="1">Uncharacterized protein DUF2292</fullName>
    </submittedName>
</protein>
<dbReference type="Proteomes" id="UP000295008">
    <property type="component" value="Unassembled WGS sequence"/>
</dbReference>
<name>A0A4R1R913_HYDET</name>
<accession>A0A4R1R913</accession>
<organism evidence="1 2">
    <name type="scientific">Hydrogenispora ethanolica</name>
    <dbReference type="NCBI Taxonomy" id="1082276"/>
    <lineage>
        <taxon>Bacteria</taxon>
        <taxon>Bacillati</taxon>
        <taxon>Bacillota</taxon>
        <taxon>Hydrogenispora</taxon>
    </lineage>
</organism>
<dbReference type="Pfam" id="PF10055">
    <property type="entry name" value="DUF2292"/>
    <property type="match status" value="1"/>
</dbReference>
<gene>
    <name evidence="1" type="ORF">EDC14_102723</name>
</gene>
<dbReference type="AlphaFoldDB" id="A0A4R1R913"/>